<name>A0A9W6UU96_9ACTN</name>
<dbReference type="AlphaFoldDB" id="A0A9W6UU96"/>
<proteinExistence type="predicted"/>
<reference evidence="1" key="1">
    <citation type="submission" date="2023-02" db="EMBL/GenBank/DDBJ databases">
        <title>Actinomadura rubrobrunea NBRC 14622.</title>
        <authorList>
            <person name="Ichikawa N."/>
            <person name="Sato H."/>
            <person name="Tonouchi N."/>
        </authorList>
    </citation>
    <scope>NUCLEOTIDE SEQUENCE</scope>
    <source>
        <strain evidence="1">NBRC 14622</strain>
    </source>
</reference>
<dbReference type="EMBL" id="BSRZ01000003">
    <property type="protein sequence ID" value="GLW63649.1"/>
    <property type="molecule type" value="Genomic_DNA"/>
</dbReference>
<dbReference type="Proteomes" id="UP001165124">
    <property type="component" value="Unassembled WGS sequence"/>
</dbReference>
<evidence type="ECO:0000313" key="1">
    <source>
        <dbReference type="EMBL" id="GLW63649.1"/>
    </source>
</evidence>
<comment type="caution">
    <text evidence="1">The sequence shown here is derived from an EMBL/GenBank/DDBJ whole genome shotgun (WGS) entry which is preliminary data.</text>
</comment>
<dbReference type="RefSeq" id="WP_067910691.1">
    <property type="nucleotide sequence ID" value="NZ_BSRZ01000003.1"/>
</dbReference>
<evidence type="ECO:0000313" key="2">
    <source>
        <dbReference type="Proteomes" id="UP001165124"/>
    </source>
</evidence>
<evidence type="ECO:0008006" key="3">
    <source>
        <dbReference type="Google" id="ProtNLM"/>
    </source>
</evidence>
<organism evidence="1 2">
    <name type="scientific">Actinomadura rubrobrunea</name>
    <dbReference type="NCBI Taxonomy" id="115335"/>
    <lineage>
        <taxon>Bacteria</taxon>
        <taxon>Bacillati</taxon>
        <taxon>Actinomycetota</taxon>
        <taxon>Actinomycetes</taxon>
        <taxon>Streptosporangiales</taxon>
        <taxon>Thermomonosporaceae</taxon>
        <taxon>Actinomadura</taxon>
    </lineage>
</organism>
<keyword evidence="2" id="KW-1185">Reference proteome</keyword>
<protein>
    <recommendedName>
        <fullName evidence="3">DUF2154 domain-containing protein</fullName>
    </recommendedName>
</protein>
<sequence length="210" mass="22479">MATFATAEGVREEHVVVARPTGCRTARLSFDNGLERASLRSDASAAGLMDARFGSPLPTVWAADANVHVVYPTGARLLRRPRPSAIVLSPSVTWALDFHGGVSHVDADLRGLDLRSVTLHSGAARLRLVLDAPAETRVIRLASVTDLRIERPAQVPVRLEAAKGITRVRLDDEWYGAVGGGLTRSTHDSDAPGYRLIIARGADKVTVTSS</sequence>
<accession>A0A9W6UU96</accession>
<gene>
    <name evidence="1" type="ORF">Arub01_18930</name>
</gene>